<reference evidence="2" key="2">
    <citation type="journal article" date="2015" name="Data Brief">
        <title>Shoot transcriptome of the giant reed, Arundo donax.</title>
        <authorList>
            <person name="Barrero R.A."/>
            <person name="Guerrero F.D."/>
            <person name="Moolhuijzen P."/>
            <person name="Goolsby J.A."/>
            <person name="Tidwell J."/>
            <person name="Bellgard S.E."/>
            <person name="Bellgard M.I."/>
        </authorList>
    </citation>
    <scope>NUCLEOTIDE SEQUENCE</scope>
    <source>
        <tissue evidence="2">Shoot tissue taken approximately 20 cm above the soil surface</tissue>
    </source>
</reference>
<accession>A0A0A9DGJ3</accession>
<feature type="region of interest" description="Disordered" evidence="1">
    <location>
        <begin position="1"/>
        <end position="58"/>
    </location>
</feature>
<organism evidence="2">
    <name type="scientific">Arundo donax</name>
    <name type="common">Giant reed</name>
    <name type="synonym">Donax arundinaceus</name>
    <dbReference type="NCBI Taxonomy" id="35708"/>
    <lineage>
        <taxon>Eukaryota</taxon>
        <taxon>Viridiplantae</taxon>
        <taxon>Streptophyta</taxon>
        <taxon>Embryophyta</taxon>
        <taxon>Tracheophyta</taxon>
        <taxon>Spermatophyta</taxon>
        <taxon>Magnoliopsida</taxon>
        <taxon>Liliopsida</taxon>
        <taxon>Poales</taxon>
        <taxon>Poaceae</taxon>
        <taxon>PACMAD clade</taxon>
        <taxon>Arundinoideae</taxon>
        <taxon>Arundineae</taxon>
        <taxon>Arundo</taxon>
    </lineage>
</organism>
<dbReference type="EMBL" id="GBRH01210944">
    <property type="protein sequence ID" value="JAD86951.1"/>
    <property type="molecule type" value="Transcribed_RNA"/>
</dbReference>
<sequence length="183" mass="18994">MEKTKYRKRDATVTQPSTIPKWNFPARSWKSPKARRKRNGPERSASAWSEGSAERSGWRMESVFRQIWRVLMPSSSRSGGSSSKEAPEPTPMGPVKKGGAEEEAAAAATSKDMKGSGLAAEEVDGRGGAKAGGGEAPAPGGGWRRCVGVDGVKTTGGTGNSFAMAAAIGEEAGCCGGGEGFEI</sequence>
<dbReference type="AlphaFoldDB" id="A0A0A9DGJ3"/>
<name>A0A0A9DGJ3_ARUDO</name>
<proteinExistence type="predicted"/>
<reference evidence="2" key="1">
    <citation type="submission" date="2014-09" db="EMBL/GenBank/DDBJ databases">
        <authorList>
            <person name="Magalhaes I.L.F."/>
            <person name="Oliveira U."/>
            <person name="Santos F.R."/>
            <person name="Vidigal T.H.D.A."/>
            <person name="Brescovit A.D."/>
            <person name="Santos A.J."/>
        </authorList>
    </citation>
    <scope>NUCLEOTIDE SEQUENCE</scope>
    <source>
        <tissue evidence="2">Shoot tissue taken approximately 20 cm above the soil surface</tissue>
    </source>
</reference>
<protein>
    <submittedName>
        <fullName evidence="2">Uncharacterized protein</fullName>
    </submittedName>
</protein>
<evidence type="ECO:0000313" key="2">
    <source>
        <dbReference type="EMBL" id="JAD86951.1"/>
    </source>
</evidence>
<evidence type="ECO:0000256" key="1">
    <source>
        <dbReference type="SAM" id="MobiDB-lite"/>
    </source>
</evidence>
<feature type="region of interest" description="Disordered" evidence="1">
    <location>
        <begin position="72"/>
        <end position="144"/>
    </location>
</feature>
<feature type="compositionally biased region" description="Low complexity" evidence="1">
    <location>
        <begin position="74"/>
        <end position="83"/>
    </location>
</feature>
<feature type="compositionally biased region" description="Gly residues" evidence="1">
    <location>
        <begin position="126"/>
        <end position="143"/>
    </location>
</feature>